<dbReference type="AlphaFoldDB" id="D1A2E9"/>
<evidence type="ECO:0008006" key="3">
    <source>
        <dbReference type="Google" id="ProtNLM"/>
    </source>
</evidence>
<evidence type="ECO:0000313" key="1">
    <source>
        <dbReference type="EMBL" id="ACY95969.1"/>
    </source>
</evidence>
<reference evidence="1 2" key="1">
    <citation type="journal article" date="2011" name="Stand. Genomic Sci.">
        <title>Complete genome sequence of Thermomonospora curvata type strain (B9).</title>
        <authorList>
            <person name="Chertkov O."/>
            <person name="Sikorski J."/>
            <person name="Nolan M."/>
            <person name="Lapidus A."/>
            <person name="Lucas S."/>
            <person name="Del Rio T.G."/>
            <person name="Tice H."/>
            <person name="Cheng J.F."/>
            <person name="Goodwin L."/>
            <person name="Pitluck S."/>
            <person name="Liolios K."/>
            <person name="Ivanova N."/>
            <person name="Mavromatis K."/>
            <person name="Mikhailova N."/>
            <person name="Ovchinnikova G."/>
            <person name="Pati A."/>
            <person name="Chen A."/>
            <person name="Palaniappan K."/>
            <person name="Djao O.D."/>
            <person name="Land M."/>
            <person name="Hauser L."/>
            <person name="Chang Y.J."/>
            <person name="Jeffries C.D."/>
            <person name="Brettin T."/>
            <person name="Han C."/>
            <person name="Detter J.C."/>
            <person name="Rohde M."/>
            <person name="Goker M."/>
            <person name="Woyke T."/>
            <person name="Bristow J."/>
            <person name="Eisen J.A."/>
            <person name="Markowitz V."/>
            <person name="Hugenholtz P."/>
            <person name="Klenk H.P."/>
            <person name="Kyrpides N.C."/>
        </authorList>
    </citation>
    <scope>NUCLEOTIDE SEQUENCE [LARGE SCALE GENOMIC DNA]</scope>
    <source>
        <strain evidence="2">ATCC 19995 / DSM 43183 / JCM 3096 / KCTC 9072 / NBRC 15933 / NCIMB 10081 / Henssen B9</strain>
    </source>
</reference>
<dbReference type="Proteomes" id="UP000001918">
    <property type="component" value="Chromosome"/>
</dbReference>
<evidence type="ECO:0000313" key="2">
    <source>
        <dbReference type="Proteomes" id="UP000001918"/>
    </source>
</evidence>
<dbReference type="HOGENOM" id="CLU_1474495_0_0_11"/>
<dbReference type="RefSeq" id="WP_012850753.1">
    <property type="nucleotide sequence ID" value="NC_013510.1"/>
</dbReference>
<gene>
    <name evidence="1" type="ordered locus">Tcur_0367</name>
</gene>
<dbReference type="EMBL" id="CP001738">
    <property type="protein sequence ID" value="ACY95969.1"/>
    <property type="molecule type" value="Genomic_DNA"/>
</dbReference>
<dbReference type="KEGG" id="tcu:Tcur_0367"/>
<protein>
    <recommendedName>
        <fullName evidence="3">Barstar (barnase inhibitor) domain-containing protein</fullName>
    </recommendedName>
</protein>
<name>D1A2E9_THECD</name>
<accession>D1A2E9</accession>
<sequence>MRQEPDPGEDFLDALAGRLTGMPGRPVAVDLSAEDAWELVTRLDSALDADGVQTRMVLGAACPTTTEAIAQFVTAMQLPYRASRSWEDFLGELGERPVSQRQCLVVTDACALLRHESFDRWRELVGGVCGGPYCMGGGWTTLVLADREPAWREWVFRPAADTARRSGWELPMLRGSAGASGFP</sequence>
<organism evidence="1 2">
    <name type="scientific">Thermomonospora curvata (strain ATCC 19995 / DSM 43183 / JCM 3096 / KCTC 9072 / NBRC 15933 / NCIMB 10081 / Henssen B9)</name>
    <dbReference type="NCBI Taxonomy" id="471852"/>
    <lineage>
        <taxon>Bacteria</taxon>
        <taxon>Bacillati</taxon>
        <taxon>Actinomycetota</taxon>
        <taxon>Actinomycetes</taxon>
        <taxon>Streptosporangiales</taxon>
        <taxon>Thermomonosporaceae</taxon>
        <taxon>Thermomonospora</taxon>
    </lineage>
</organism>
<proteinExistence type="predicted"/>
<keyword evidence="2" id="KW-1185">Reference proteome</keyword>
<dbReference type="OrthoDB" id="4569467at2"/>